<feature type="signal peptide" evidence="2">
    <location>
        <begin position="1"/>
        <end position="25"/>
    </location>
</feature>
<accession>A0A974NL02</accession>
<evidence type="ECO:0000313" key="4">
    <source>
        <dbReference type="Proteomes" id="UP000595254"/>
    </source>
</evidence>
<dbReference type="Proteomes" id="UP000595254">
    <property type="component" value="Chromosome"/>
</dbReference>
<dbReference type="AlphaFoldDB" id="A0A974NL02"/>
<gene>
    <name evidence="3" type="ORF">I6J18_18310</name>
</gene>
<protein>
    <recommendedName>
        <fullName evidence="5">Lipoprotein</fullName>
    </recommendedName>
</protein>
<evidence type="ECO:0000256" key="2">
    <source>
        <dbReference type="SAM" id="SignalP"/>
    </source>
</evidence>
<proteinExistence type="predicted"/>
<name>A0A974NL02_PERPY</name>
<organism evidence="3 4">
    <name type="scientific">Peribacillus psychrosaccharolyticus</name>
    <name type="common">Bacillus psychrosaccharolyticus</name>
    <dbReference type="NCBI Taxonomy" id="1407"/>
    <lineage>
        <taxon>Bacteria</taxon>
        <taxon>Bacillati</taxon>
        <taxon>Bacillota</taxon>
        <taxon>Bacilli</taxon>
        <taxon>Bacillales</taxon>
        <taxon>Bacillaceae</taxon>
        <taxon>Peribacillus</taxon>
    </lineage>
</organism>
<dbReference type="RefSeq" id="WP_040375961.1">
    <property type="nucleotide sequence ID" value="NZ_CP068053.1"/>
</dbReference>
<sequence>MKVKHSYIIVVCLLLVLVTACSSNGAVSENTNKEEKHVEHGDDKNEQQEGQADHVHNDIREETSSIDVLPNFMSDKPKDMKLIYTAAAKNKELLENIPCYCGCGESSNHKNNYDCFIFENRENGALVWDDHGTKCGVCLEIAAQSINDYSKGKSIKEIRDEIDKKYENGYATPTPTPTPEV</sequence>
<dbReference type="InterPro" id="IPR025673">
    <property type="entry name" value="PCYCGC"/>
</dbReference>
<keyword evidence="4" id="KW-1185">Reference proteome</keyword>
<feature type="chain" id="PRO_5038570434" description="Lipoprotein" evidence="2">
    <location>
        <begin position="26"/>
        <end position="181"/>
    </location>
</feature>
<dbReference type="EMBL" id="CP068053">
    <property type="protein sequence ID" value="QQS99527.1"/>
    <property type="molecule type" value="Genomic_DNA"/>
</dbReference>
<evidence type="ECO:0008006" key="5">
    <source>
        <dbReference type="Google" id="ProtNLM"/>
    </source>
</evidence>
<keyword evidence="2" id="KW-0732">Signal</keyword>
<dbReference type="KEGG" id="ppsr:I6J18_18310"/>
<reference evidence="3 4" key="1">
    <citation type="submission" date="2021-01" db="EMBL/GenBank/DDBJ databases">
        <title>FDA dAtabase for Regulatory Grade micrObial Sequences (FDA-ARGOS): Supporting development and validation of Infectious Disease Dx tests.</title>
        <authorList>
            <person name="Nelson B."/>
            <person name="Plummer A."/>
            <person name="Tallon L."/>
            <person name="Sadzewicz L."/>
            <person name="Zhao X."/>
            <person name="Boylan J."/>
            <person name="Ott S."/>
            <person name="Bowen H."/>
            <person name="Vavikolanu K."/>
            <person name="Mehta A."/>
            <person name="Aluvathingal J."/>
            <person name="Nadendla S."/>
            <person name="Myers T."/>
            <person name="Yan Y."/>
            <person name="Sichtig H."/>
        </authorList>
    </citation>
    <scope>NUCLEOTIDE SEQUENCE [LARGE SCALE GENOMIC DNA]</scope>
    <source>
        <strain evidence="3 4">FDAARGOS_1161</strain>
    </source>
</reference>
<feature type="compositionally biased region" description="Basic and acidic residues" evidence="1">
    <location>
        <begin position="31"/>
        <end position="53"/>
    </location>
</feature>
<dbReference type="Pfam" id="PF13798">
    <property type="entry name" value="PCYCGC"/>
    <property type="match status" value="1"/>
</dbReference>
<evidence type="ECO:0000256" key="1">
    <source>
        <dbReference type="SAM" id="MobiDB-lite"/>
    </source>
</evidence>
<dbReference type="PROSITE" id="PS51257">
    <property type="entry name" value="PROKAR_LIPOPROTEIN"/>
    <property type="match status" value="1"/>
</dbReference>
<evidence type="ECO:0000313" key="3">
    <source>
        <dbReference type="EMBL" id="QQS99527.1"/>
    </source>
</evidence>
<feature type="region of interest" description="Disordered" evidence="1">
    <location>
        <begin position="29"/>
        <end position="53"/>
    </location>
</feature>